<dbReference type="GO" id="GO:0000287">
    <property type="term" value="F:magnesium ion binding"/>
    <property type="evidence" value="ECO:0007669"/>
    <property type="project" value="TreeGrafter"/>
</dbReference>
<dbReference type="OrthoDB" id="1650327at2"/>
<organism evidence="1 2">
    <name type="scientific">Bacillus salacetis</name>
    <dbReference type="NCBI Taxonomy" id="2315464"/>
    <lineage>
        <taxon>Bacteria</taxon>
        <taxon>Bacillati</taxon>
        <taxon>Bacillota</taxon>
        <taxon>Bacilli</taxon>
        <taxon>Bacillales</taxon>
        <taxon>Bacillaceae</taxon>
        <taxon>Bacillus</taxon>
    </lineage>
</organism>
<dbReference type="EMBL" id="QXIR01000012">
    <property type="protein sequence ID" value="RIW33979.1"/>
    <property type="molecule type" value="Genomic_DNA"/>
</dbReference>
<sequence>MRFVFDLDGTICFKGQPVTEPLMDALEQLTEGGHEVIFASARPIRDMLPVLHPRFHTHMLIGGNGSMIYRDGELIYSQAFPTEQVKQITGLIEKYEATFLIDGDWDYCYTGPANHPILANLDQANLADSVSLESLYAVMKVLILTASDFEKMAEELSELDVTLHKHRNERVIDISPRDIDKWSALKAMGIGEFDYIAFGNDANDISLFQHASHAVMIGYHEELSEHAAETIALQGDCEEAIIRKLEEMTGKMSTASA</sequence>
<keyword evidence="2" id="KW-1185">Reference proteome</keyword>
<dbReference type="GO" id="GO:0016791">
    <property type="term" value="F:phosphatase activity"/>
    <property type="evidence" value="ECO:0007669"/>
    <property type="project" value="TreeGrafter"/>
</dbReference>
<dbReference type="PANTHER" id="PTHR10000:SF53">
    <property type="entry name" value="5-AMINO-6-(5-PHOSPHO-D-RIBITYLAMINO)URACIL PHOSPHATASE YBJI-RELATED"/>
    <property type="match status" value="1"/>
</dbReference>
<dbReference type="InterPro" id="IPR006379">
    <property type="entry name" value="HAD-SF_hydro_IIB"/>
</dbReference>
<dbReference type="NCBIfam" id="TIGR01484">
    <property type="entry name" value="HAD-SF-IIB"/>
    <property type="match status" value="1"/>
</dbReference>
<dbReference type="Proteomes" id="UP000265801">
    <property type="component" value="Unassembled WGS sequence"/>
</dbReference>
<dbReference type="InterPro" id="IPR023214">
    <property type="entry name" value="HAD_sf"/>
</dbReference>
<evidence type="ECO:0000313" key="2">
    <source>
        <dbReference type="Proteomes" id="UP000265801"/>
    </source>
</evidence>
<gene>
    <name evidence="1" type="ORF">D3H55_10285</name>
</gene>
<reference evidence="1 2" key="1">
    <citation type="submission" date="2018-09" db="EMBL/GenBank/DDBJ databases">
        <title>Bacillus saliacetes sp. nov., isolated from Thai shrimp paste (Ka-pi).</title>
        <authorList>
            <person name="Daroonpunt R."/>
            <person name="Tanasupawat S."/>
            <person name="Yiamsombut S."/>
        </authorList>
    </citation>
    <scope>NUCLEOTIDE SEQUENCE [LARGE SCALE GENOMIC DNA]</scope>
    <source>
        <strain evidence="1 2">SKP7-4</strain>
    </source>
</reference>
<dbReference type="InterPro" id="IPR036412">
    <property type="entry name" value="HAD-like_sf"/>
</dbReference>
<name>A0A3A1QYW7_9BACI</name>
<dbReference type="GO" id="GO:0005829">
    <property type="term" value="C:cytosol"/>
    <property type="evidence" value="ECO:0007669"/>
    <property type="project" value="TreeGrafter"/>
</dbReference>
<dbReference type="SUPFAM" id="SSF56784">
    <property type="entry name" value="HAD-like"/>
    <property type="match status" value="1"/>
</dbReference>
<evidence type="ECO:0000313" key="1">
    <source>
        <dbReference type="EMBL" id="RIW33979.1"/>
    </source>
</evidence>
<protein>
    <submittedName>
        <fullName evidence="1">HAD family phosphatase</fullName>
    </submittedName>
</protein>
<comment type="caution">
    <text evidence="1">The sequence shown here is derived from an EMBL/GenBank/DDBJ whole genome shotgun (WGS) entry which is preliminary data.</text>
</comment>
<dbReference type="PANTHER" id="PTHR10000">
    <property type="entry name" value="PHOSPHOSERINE PHOSPHATASE"/>
    <property type="match status" value="1"/>
</dbReference>
<dbReference type="Pfam" id="PF08282">
    <property type="entry name" value="Hydrolase_3"/>
    <property type="match status" value="1"/>
</dbReference>
<accession>A0A3A1QYW7</accession>
<dbReference type="Gene3D" id="3.40.50.1000">
    <property type="entry name" value="HAD superfamily/HAD-like"/>
    <property type="match status" value="1"/>
</dbReference>
<proteinExistence type="predicted"/>
<dbReference type="Gene3D" id="3.30.1240.10">
    <property type="match status" value="1"/>
</dbReference>
<dbReference type="RefSeq" id="WP_119546826.1">
    <property type="nucleotide sequence ID" value="NZ_QXIR01000012.1"/>
</dbReference>
<dbReference type="AlphaFoldDB" id="A0A3A1QYW7"/>